<evidence type="ECO:0000313" key="3">
    <source>
        <dbReference type="Proteomes" id="UP001497497"/>
    </source>
</evidence>
<reference evidence="2 3" key="1">
    <citation type="submission" date="2024-04" db="EMBL/GenBank/DDBJ databases">
        <authorList>
            <consortium name="Genoscope - CEA"/>
            <person name="William W."/>
        </authorList>
    </citation>
    <scope>NUCLEOTIDE SEQUENCE [LARGE SCALE GENOMIC DNA]</scope>
</reference>
<sequence length="156" mass="17148">MFVLSSKTSNEPSKMTETKAVCPSPTSAQVAQHLIASADGKLPDSIKDEKLQSLYITSVEAKDKEDKPMMRFGAIPNHNSPYSVSECRSLMKTLVCGVKTITWGTLNCKAPGIANSKQFQSKEILVYVRLLKYALKALDIYTICVNPNGGLYVRSQ</sequence>
<feature type="region of interest" description="Disordered" evidence="1">
    <location>
        <begin position="1"/>
        <end position="22"/>
    </location>
</feature>
<dbReference type="Proteomes" id="UP001497497">
    <property type="component" value="Unassembled WGS sequence"/>
</dbReference>
<proteinExistence type="predicted"/>
<dbReference type="EMBL" id="CAXITT010000005">
    <property type="protein sequence ID" value="CAL1526413.1"/>
    <property type="molecule type" value="Genomic_DNA"/>
</dbReference>
<feature type="non-terminal residue" evidence="2">
    <location>
        <position position="156"/>
    </location>
</feature>
<dbReference type="Pfam" id="PF20175">
    <property type="entry name" value="Tra1_central"/>
    <property type="match status" value="1"/>
</dbReference>
<comment type="caution">
    <text evidence="2">The sequence shown here is derived from an EMBL/GenBank/DDBJ whole genome shotgun (WGS) entry which is preliminary data.</text>
</comment>
<accession>A0AAV2GZV6</accession>
<feature type="compositionally biased region" description="Polar residues" evidence="1">
    <location>
        <begin position="1"/>
        <end position="15"/>
    </location>
</feature>
<dbReference type="AlphaFoldDB" id="A0AAV2GZV6"/>
<evidence type="ECO:0000313" key="2">
    <source>
        <dbReference type="EMBL" id="CAL1526413.1"/>
    </source>
</evidence>
<evidence type="ECO:0000256" key="1">
    <source>
        <dbReference type="SAM" id="MobiDB-lite"/>
    </source>
</evidence>
<protein>
    <submittedName>
        <fullName evidence="2">Uncharacterized protein</fullName>
    </submittedName>
</protein>
<organism evidence="2 3">
    <name type="scientific">Lymnaea stagnalis</name>
    <name type="common">Great pond snail</name>
    <name type="synonym">Helix stagnalis</name>
    <dbReference type="NCBI Taxonomy" id="6523"/>
    <lineage>
        <taxon>Eukaryota</taxon>
        <taxon>Metazoa</taxon>
        <taxon>Spiralia</taxon>
        <taxon>Lophotrochozoa</taxon>
        <taxon>Mollusca</taxon>
        <taxon>Gastropoda</taxon>
        <taxon>Heterobranchia</taxon>
        <taxon>Euthyneura</taxon>
        <taxon>Panpulmonata</taxon>
        <taxon>Hygrophila</taxon>
        <taxon>Lymnaeoidea</taxon>
        <taxon>Lymnaeidae</taxon>
        <taxon>Lymnaea</taxon>
    </lineage>
</organism>
<gene>
    <name evidence="2" type="ORF">GSLYS_00000590001</name>
</gene>
<name>A0AAV2GZV6_LYMST</name>
<keyword evidence="3" id="KW-1185">Reference proteome</keyword>
<dbReference type="InterPro" id="IPR046807">
    <property type="entry name" value="Tra1_central"/>
</dbReference>